<feature type="domain" description="C2H2-type" evidence="2">
    <location>
        <begin position="188"/>
        <end position="215"/>
    </location>
</feature>
<reference evidence="3 4" key="1">
    <citation type="submission" date="2023-04" db="EMBL/GenBank/DDBJ databases">
        <title>Colletotrichum tabacum stain YC1 causing leaf anthracnose on Nicotiana tabacum(L.) cv.</title>
        <authorList>
            <person name="Ji Z."/>
            <person name="Wang M."/>
            <person name="Zhang J."/>
            <person name="Wang N."/>
            <person name="Zhou Z."/>
        </authorList>
    </citation>
    <scope>NUCLEOTIDE SEQUENCE [LARGE SCALE GENOMIC DNA]</scope>
    <source>
        <strain evidence="3 4">YC1</strain>
    </source>
</reference>
<organism evidence="3 4">
    <name type="scientific">Colletotrichum tabaci</name>
    <dbReference type="NCBI Taxonomy" id="1209068"/>
    <lineage>
        <taxon>Eukaryota</taxon>
        <taxon>Fungi</taxon>
        <taxon>Dikarya</taxon>
        <taxon>Ascomycota</taxon>
        <taxon>Pezizomycotina</taxon>
        <taxon>Sordariomycetes</taxon>
        <taxon>Hypocreomycetidae</taxon>
        <taxon>Glomerellales</taxon>
        <taxon>Glomerellaceae</taxon>
        <taxon>Colletotrichum</taxon>
        <taxon>Colletotrichum destructivum species complex</taxon>
    </lineage>
</organism>
<evidence type="ECO:0000259" key="2">
    <source>
        <dbReference type="SMART" id="SM00355"/>
    </source>
</evidence>
<evidence type="ECO:0000313" key="3">
    <source>
        <dbReference type="EMBL" id="KAK6220276.1"/>
    </source>
</evidence>
<dbReference type="EMBL" id="JASAOK010000030">
    <property type="protein sequence ID" value="KAK6220276.1"/>
    <property type="molecule type" value="Genomic_DNA"/>
</dbReference>
<dbReference type="InterPro" id="IPR013087">
    <property type="entry name" value="Znf_C2H2_type"/>
</dbReference>
<comment type="caution">
    <text evidence="3">The sequence shown here is derived from an EMBL/GenBank/DDBJ whole genome shotgun (WGS) entry which is preliminary data.</text>
</comment>
<dbReference type="Gene3D" id="3.30.160.60">
    <property type="entry name" value="Classic Zinc Finger"/>
    <property type="match status" value="1"/>
</dbReference>
<gene>
    <name evidence="3" type="ORF">QIS74_05778</name>
</gene>
<accession>A0AAV9TIH7</accession>
<name>A0AAV9TIH7_9PEZI</name>
<dbReference type="InterPro" id="IPR036236">
    <property type="entry name" value="Znf_C2H2_sf"/>
</dbReference>
<proteinExistence type="predicted"/>
<evidence type="ECO:0000313" key="4">
    <source>
        <dbReference type="Proteomes" id="UP001327957"/>
    </source>
</evidence>
<protein>
    <recommendedName>
        <fullName evidence="2">C2H2-type domain-containing protein</fullName>
    </recommendedName>
</protein>
<feature type="compositionally biased region" description="Low complexity" evidence="1">
    <location>
        <begin position="107"/>
        <end position="127"/>
    </location>
</feature>
<feature type="region of interest" description="Disordered" evidence="1">
    <location>
        <begin position="105"/>
        <end position="136"/>
    </location>
</feature>
<keyword evidence="4" id="KW-1185">Reference proteome</keyword>
<dbReference type="AlphaFoldDB" id="A0AAV9TIH7"/>
<dbReference type="Proteomes" id="UP001327957">
    <property type="component" value="Unassembled WGS sequence"/>
</dbReference>
<dbReference type="SMART" id="SM00355">
    <property type="entry name" value="ZnF_C2H2"/>
    <property type="match status" value="2"/>
</dbReference>
<sequence length="238" mass="26582">MESYLEETSYTFFLDVNASLSEYVFDPQFIPFLAGDELDTFLCPYSIPSSQPPMPLVSTPCPLTQPTNYNTGYKVLNSRSESPPSAFSPASNELFSPASSELFDFARSPTSSSSTTTTTTTTTTTSPRSPPTKDLKETEAWGSADLHQMGYLDVSGKWRCRYSGCCSSRVFLRACDLRKHFRGHAKYFFCAETRCQQAGVGFATRKDFQRHMGSHKPAVPCLHPDCDRIFSRKDNMVS</sequence>
<evidence type="ECO:0000256" key="1">
    <source>
        <dbReference type="SAM" id="MobiDB-lite"/>
    </source>
</evidence>
<feature type="domain" description="C2H2-type" evidence="2">
    <location>
        <begin position="158"/>
        <end position="184"/>
    </location>
</feature>
<dbReference type="SUPFAM" id="SSF57667">
    <property type="entry name" value="beta-beta-alpha zinc fingers"/>
    <property type="match status" value="1"/>
</dbReference>